<gene>
    <name evidence="1" type="ORF">ACFOMP_06620</name>
</gene>
<dbReference type="Proteomes" id="UP001595596">
    <property type="component" value="Unassembled WGS sequence"/>
</dbReference>
<sequence>MPRGLVILAAATVLAGTPAPGFDLAAALGACRAEADGTRRLACYDRLAARKPAVEHRGAGNRVLPRFDLNGPTRLVFESMDAIMVVYLLDASGAVIQNLHQAGAGSGSFLIQGPGRYGIQVNASGGWLIRLEDPG</sequence>
<reference evidence="2" key="1">
    <citation type="journal article" date="2019" name="Int. J. Syst. Evol. Microbiol.">
        <title>The Global Catalogue of Microorganisms (GCM) 10K type strain sequencing project: providing services to taxonomists for standard genome sequencing and annotation.</title>
        <authorList>
            <consortium name="The Broad Institute Genomics Platform"/>
            <consortium name="The Broad Institute Genome Sequencing Center for Infectious Disease"/>
            <person name="Wu L."/>
            <person name="Ma J."/>
        </authorList>
    </citation>
    <scope>NUCLEOTIDE SEQUENCE [LARGE SCALE GENOMIC DNA]</scope>
    <source>
        <strain evidence="2">VKM B-3226</strain>
    </source>
</reference>
<comment type="caution">
    <text evidence="1">The sequence shown here is derived from an EMBL/GenBank/DDBJ whole genome shotgun (WGS) entry which is preliminary data.</text>
</comment>
<evidence type="ECO:0000313" key="2">
    <source>
        <dbReference type="Proteomes" id="UP001595596"/>
    </source>
</evidence>
<dbReference type="EMBL" id="JBHRXE010000013">
    <property type="protein sequence ID" value="MFC3569122.1"/>
    <property type="molecule type" value="Genomic_DNA"/>
</dbReference>
<keyword evidence="2" id="KW-1185">Reference proteome</keyword>
<protein>
    <submittedName>
        <fullName evidence="1">Uncharacterized protein</fullName>
    </submittedName>
</protein>
<dbReference type="RefSeq" id="WP_379028723.1">
    <property type="nucleotide sequence ID" value="NZ_JBHRXE010000013.1"/>
</dbReference>
<name>A0ABV7RYK6_9RHOB</name>
<evidence type="ECO:0000313" key="1">
    <source>
        <dbReference type="EMBL" id="MFC3569122.1"/>
    </source>
</evidence>
<proteinExistence type="predicted"/>
<organism evidence="1 2">
    <name type="scientific">Paracoccus simplex</name>
    <dbReference type="NCBI Taxonomy" id="2086346"/>
    <lineage>
        <taxon>Bacteria</taxon>
        <taxon>Pseudomonadati</taxon>
        <taxon>Pseudomonadota</taxon>
        <taxon>Alphaproteobacteria</taxon>
        <taxon>Rhodobacterales</taxon>
        <taxon>Paracoccaceae</taxon>
        <taxon>Paracoccus</taxon>
    </lineage>
</organism>
<accession>A0ABV7RYK6</accession>